<accession>U5NER0</accession>
<dbReference type="STRING" id="946483.Cenrod_2673"/>
<name>U5NER0_9BURK</name>
<dbReference type="SUPFAM" id="SSF69572">
    <property type="entry name" value="Activating enzymes of the ubiquitin-like proteins"/>
    <property type="match status" value="1"/>
</dbReference>
<dbReference type="HOGENOM" id="CLU_851770_0_0_4"/>
<evidence type="ECO:0000259" key="1">
    <source>
        <dbReference type="Pfam" id="PF00899"/>
    </source>
</evidence>
<evidence type="ECO:0000313" key="3">
    <source>
        <dbReference type="Proteomes" id="UP000017184"/>
    </source>
</evidence>
<dbReference type="InterPro" id="IPR000594">
    <property type="entry name" value="ThiF_NAD_FAD-bd"/>
</dbReference>
<dbReference type="EMBL" id="CP004885">
    <property type="protein sequence ID" value="AGX88723.1"/>
    <property type="molecule type" value="Genomic_DNA"/>
</dbReference>
<reference evidence="2 3" key="1">
    <citation type="journal article" date="2013" name="Genome Biol.">
        <title>Genomic analysis reveals key aspects of prokaryotic symbiosis in the phototrophic consortium "Chlorochromatium aggregatum".</title>
        <authorList>
            <person name="Liu Z."/>
            <person name="Muller J."/>
            <person name="Li T."/>
            <person name="Alvey R.M."/>
            <person name="Vogl K."/>
            <person name="Frigaard N.U."/>
            <person name="Rockwell N.C."/>
            <person name="Boyd E.S."/>
            <person name="Tomsho L.P."/>
            <person name="Schuster S.C."/>
            <person name="Henke P."/>
            <person name="Rohde M."/>
            <person name="Overmann J."/>
            <person name="Bryant D.A."/>
        </authorList>
    </citation>
    <scope>NUCLEOTIDE SEQUENCE [LARGE SCALE GENOMIC DNA]</scope>
    <source>
        <strain evidence="2">CR</strain>
    </source>
</reference>
<dbReference type="Gene3D" id="3.40.50.720">
    <property type="entry name" value="NAD(P)-binding Rossmann-like Domain"/>
    <property type="match status" value="1"/>
</dbReference>
<feature type="domain" description="THIF-type NAD/FAD binding fold" evidence="1">
    <location>
        <begin position="10"/>
        <end position="184"/>
    </location>
</feature>
<dbReference type="RefSeq" id="WP_022776658.1">
    <property type="nucleotide sequence ID" value="NC_022576.1"/>
</dbReference>
<dbReference type="InterPro" id="IPR035985">
    <property type="entry name" value="Ubiquitin-activating_enz"/>
</dbReference>
<dbReference type="eggNOG" id="COG1179">
    <property type="taxonomic scope" value="Bacteria"/>
</dbReference>
<dbReference type="Proteomes" id="UP000017184">
    <property type="component" value="Chromosome"/>
</dbReference>
<dbReference type="KEGG" id="cbx:Cenrod_2673"/>
<gene>
    <name evidence="2" type="ORF">Cenrod_2673</name>
</gene>
<dbReference type="PANTHER" id="PTHR43267:SF1">
    <property type="entry name" value="TRNA THREONYLCARBAMOYLADENOSINE DEHYDRATASE"/>
    <property type="match status" value="1"/>
</dbReference>
<dbReference type="GO" id="GO:0061503">
    <property type="term" value="F:tRNA threonylcarbamoyladenosine dehydratase"/>
    <property type="evidence" value="ECO:0007669"/>
    <property type="project" value="TreeGrafter"/>
</dbReference>
<dbReference type="AlphaFoldDB" id="U5NER0"/>
<proteinExistence type="predicted"/>
<dbReference type="InterPro" id="IPR045886">
    <property type="entry name" value="ThiF/MoeB/HesA"/>
</dbReference>
<sequence length="326" mass="35979">MNPMLERTIDAYDTELLSRSRVFVVGTGGSRGFVETLARTGISEMVLIDPDTSGYSNIGTQQAFLDEIGEAKVNCLKRRLATINRDLRVKARQMRFEDIARPDLDYLLREGWDGSPVPAQTVLVLSTDNFYAQAHGNRVALEYGVPSASAQVYQDGLAAEFSFTHPDLTTACNRCALEGRYRAYLEQGFVNQTTSRGAPVFCADRVNSTLGFLTLMVLHHGSDHPRWGDMLKRAGNRNLMQLQMWPDTPLGVFGRVFGGADQQRLFFDNLVWLPQKPDHPDSNGTPACPDCGGTGNLHDARGSFPGTDLYRMRPASKRLSAAGLVS</sequence>
<dbReference type="GO" id="GO:0061504">
    <property type="term" value="P:cyclic threonylcarbamoyladenosine biosynthetic process"/>
    <property type="evidence" value="ECO:0007669"/>
    <property type="project" value="TreeGrafter"/>
</dbReference>
<evidence type="ECO:0000313" key="2">
    <source>
        <dbReference type="EMBL" id="AGX88723.1"/>
    </source>
</evidence>
<dbReference type="Pfam" id="PF00899">
    <property type="entry name" value="ThiF"/>
    <property type="match status" value="1"/>
</dbReference>
<protein>
    <submittedName>
        <fullName evidence="2">Dinucleotide-utilizing enzyme</fullName>
    </submittedName>
</protein>
<organism evidence="2 3">
    <name type="scientific">Candidatus Symbiobacter mobilis CR</name>
    <dbReference type="NCBI Taxonomy" id="946483"/>
    <lineage>
        <taxon>Bacteria</taxon>
        <taxon>Pseudomonadati</taxon>
        <taxon>Pseudomonadota</taxon>
        <taxon>Betaproteobacteria</taxon>
        <taxon>Burkholderiales</taxon>
        <taxon>Comamonadaceae</taxon>
    </lineage>
</organism>
<keyword evidence="3" id="KW-1185">Reference proteome</keyword>
<dbReference type="PANTHER" id="PTHR43267">
    <property type="entry name" value="TRNA THREONYLCARBAMOYLADENOSINE DEHYDRATASE"/>
    <property type="match status" value="1"/>
</dbReference>
<dbReference type="GO" id="GO:0008641">
    <property type="term" value="F:ubiquitin-like modifier activating enzyme activity"/>
    <property type="evidence" value="ECO:0007669"/>
    <property type="project" value="InterPro"/>
</dbReference>